<gene>
    <name evidence="1" type="ORF">KH265_07435</name>
</gene>
<reference evidence="1" key="1">
    <citation type="submission" date="2021-02" db="EMBL/GenBank/DDBJ databases">
        <title>Infant gut strain persistence is associated with maternal origin, phylogeny, and functional potential including surface adhesion and iron acquisition.</title>
        <authorList>
            <person name="Lou Y.C."/>
        </authorList>
    </citation>
    <scope>NUCLEOTIDE SEQUENCE</scope>
    <source>
        <strain evidence="1">L1_008_092G1_dasL1_008_092G1_concoct_16</strain>
    </source>
</reference>
<dbReference type="EMBL" id="JAGZXI010000011">
    <property type="protein sequence ID" value="MBS6635462.1"/>
    <property type="molecule type" value="Genomic_DNA"/>
</dbReference>
<name>A0A943TCP1_9MICC</name>
<protein>
    <recommendedName>
        <fullName evidence="3">Aminobenzoate synthetase</fullName>
    </recommendedName>
</protein>
<comment type="caution">
    <text evidence="1">The sequence shown here is derived from an EMBL/GenBank/DDBJ whole genome shotgun (WGS) entry which is preliminary data.</text>
</comment>
<dbReference type="Proteomes" id="UP000739069">
    <property type="component" value="Unassembled WGS sequence"/>
</dbReference>
<evidence type="ECO:0000313" key="1">
    <source>
        <dbReference type="EMBL" id="MBS6635462.1"/>
    </source>
</evidence>
<proteinExistence type="predicted"/>
<evidence type="ECO:0008006" key="3">
    <source>
        <dbReference type="Google" id="ProtNLM"/>
    </source>
</evidence>
<dbReference type="RefSeq" id="WP_303953428.1">
    <property type="nucleotide sequence ID" value="NZ_JAGZXI010000011.1"/>
</dbReference>
<sequence length="222" mass="24479">MSQRIPLNQNRHVTGTAEILELCKDMLRLEHGIGNDFDMDTAEFAEFREQFLADFAQIPLIIGVDGRSGTGKTRLAAQLEQELTAAGHSVHVLHLDDFYPGWDGLFDGVEAWDALSVQLTEGIAGTYTPWDWEAGAPGEVRTVDPAATQVIICEGVGAIAGACEVRILATAPDEVRYERAMARDGDTFRPHWERWAAQEEALLAEIPEDYATVDFIYDSAAQ</sequence>
<accession>A0A943TCP1</accession>
<evidence type="ECO:0000313" key="2">
    <source>
        <dbReference type="Proteomes" id="UP000739069"/>
    </source>
</evidence>
<dbReference type="InterPro" id="IPR027417">
    <property type="entry name" value="P-loop_NTPase"/>
</dbReference>
<dbReference type="SUPFAM" id="SSF52540">
    <property type="entry name" value="P-loop containing nucleoside triphosphate hydrolases"/>
    <property type="match status" value="1"/>
</dbReference>
<dbReference type="AlphaFoldDB" id="A0A943TCP1"/>
<dbReference type="Gene3D" id="3.40.50.300">
    <property type="entry name" value="P-loop containing nucleotide triphosphate hydrolases"/>
    <property type="match status" value="1"/>
</dbReference>
<organism evidence="1 2">
    <name type="scientific">Rothia mucilaginosa</name>
    <dbReference type="NCBI Taxonomy" id="43675"/>
    <lineage>
        <taxon>Bacteria</taxon>
        <taxon>Bacillati</taxon>
        <taxon>Actinomycetota</taxon>
        <taxon>Actinomycetes</taxon>
        <taxon>Micrococcales</taxon>
        <taxon>Micrococcaceae</taxon>
        <taxon>Rothia</taxon>
    </lineage>
</organism>